<name>A0A7S3R700_DUNTE</name>
<accession>A0A7S3R700</accession>
<keyword evidence="1" id="KW-0175">Coiled coil</keyword>
<feature type="region of interest" description="Disordered" evidence="2">
    <location>
        <begin position="157"/>
        <end position="215"/>
    </location>
</feature>
<reference evidence="3" key="1">
    <citation type="submission" date="2021-01" db="EMBL/GenBank/DDBJ databases">
        <authorList>
            <person name="Corre E."/>
            <person name="Pelletier E."/>
            <person name="Niang G."/>
            <person name="Scheremetjew M."/>
            <person name="Finn R."/>
            <person name="Kale V."/>
            <person name="Holt S."/>
            <person name="Cochrane G."/>
            <person name="Meng A."/>
            <person name="Brown T."/>
            <person name="Cohen L."/>
        </authorList>
    </citation>
    <scope>NUCLEOTIDE SEQUENCE</scope>
    <source>
        <strain evidence="3">CCMP1320</strain>
    </source>
</reference>
<evidence type="ECO:0000256" key="1">
    <source>
        <dbReference type="SAM" id="Coils"/>
    </source>
</evidence>
<evidence type="ECO:0000256" key="2">
    <source>
        <dbReference type="SAM" id="MobiDB-lite"/>
    </source>
</evidence>
<feature type="compositionally biased region" description="Low complexity" evidence="2">
    <location>
        <begin position="923"/>
        <end position="936"/>
    </location>
</feature>
<feature type="region of interest" description="Disordered" evidence="2">
    <location>
        <begin position="912"/>
        <end position="936"/>
    </location>
</feature>
<feature type="coiled-coil region" evidence="1">
    <location>
        <begin position="826"/>
        <end position="853"/>
    </location>
</feature>
<feature type="region of interest" description="Disordered" evidence="2">
    <location>
        <begin position="702"/>
        <end position="732"/>
    </location>
</feature>
<feature type="compositionally biased region" description="Polar residues" evidence="2">
    <location>
        <begin position="718"/>
        <end position="727"/>
    </location>
</feature>
<feature type="coiled-coil region" evidence="1">
    <location>
        <begin position="407"/>
        <end position="640"/>
    </location>
</feature>
<sequence length="1235" mass="134004">MYASVNGPAGLFPPSQATYDGQRSSVIINDGPLNTGYDWKRKLAEHRVATEANLRQALNRKQMITRNPLSNSSAMGSHDLGMQGGVPRPLDVAHSLSPHNDEGLGHAKRELNALLGAVQSSLADLRGEVAAASHLSSHASAAMHELQAAPFHASLPPRPFSRYPSTPTAAAGRGHHPPLHPSSSSGVALPRRHGSTSILSSPAAHPELASRSGQGLAHDAHALGAPQPADVWTAAEGGEQAGYAYPTDMQVSFNGARESVGLSDLVQSKIEELGHRLEHHMQLQQAQLMRPVQAEAHNHSEALILLGVSKSEAAEKAAMELKISMSSWERQYGKDMEAAQQRVAALASSTQAHWERLCEVAASVDELQQKPPPEIPDVAPLESDLGHLREQVQTLTSRVPEELQEAAAAVEAKLKQALQQQDQMRNSLAASMLERAEARSKQQSAETKALLEQLDAKVGQQAQERAEQQAATFTAQLQQLEAQLTQQAQAAAKDSASLLQQLEARLGQQVERAQEQTKQQSAAAFEERLRQLEARLAQQAQEQAKQHAAEHAAQLQQLEAKLSQQAQAAAKDSGSGLQQLEEKLTQQAQAAAKDGASRLQQLEQGLQQAQEASKQSACQMQQLEAQLQQASAAAQAAQQPAADAQAQAQALPVQLATHKEEHAKELAAQVSQVSQKVEAQGAEVRERASQLEEGLKELQAEAALQKGQQQQQQQQQQESNSKQEPGSTQAETAVTATAVELEPRLQQLEGRLAELKAGFEEGRAADKAAVAAQAKQHDALNERVCATEEAILELDQALQQQNKQQQGDAQVAKKAAESTGLLEGCLKDLEASLKEQQAKMEEVLKKVQEQEKQSFERLSHLEATQEQQVASGLAAVEGAVHGLEDERKERAALDARLHEAEQALQALLETGGPQTQASKQEQHPAQAQQPTEEQQELMQQQLRELQHLVGSLNAQQQVLESAVHGQIQELQEARSAAWQQAAQQQSELRTLQVQQQGQVQEQGGLSSEVHMLRSSMEEVGGLVQQLEQQVQSMQQQQQQQQQELSVQHTDLQALQQQLHALEEQQQGQEEGMRAELEQHAQLLQELQAQAEKRSSTEVTATHAASSVPGSSSQHPDVAEPNSSSSSSSSSSWCRRVVLKGPMLLRGRAAAFWGCSSAADSGQPAQKRAALSRALLLSLLCLVLLVEGWHEVLLVEGWHEVLLVEGWHEVLLVEGWVGPGSTLRLLLLILLERGWS</sequence>
<gene>
    <name evidence="3" type="ORF">DTER00134_LOCUS19702</name>
</gene>
<feature type="coiled-coil region" evidence="1">
    <location>
        <begin position="883"/>
        <end position="910"/>
    </location>
</feature>
<evidence type="ECO:0000313" key="3">
    <source>
        <dbReference type="EMBL" id="CAE0504629.1"/>
    </source>
</evidence>
<proteinExistence type="predicted"/>
<protein>
    <submittedName>
        <fullName evidence="3">Uncharacterized protein</fullName>
    </submittedName>
</protein>
<feature type="compositionally biased region" description="Low complexity" evidence="2">
    <location>
        <begin position="708"/>
        <end position="717"/>
    </location>
</feature>
<dbReference type="EMBL" id="HBIP01032349">
    <property type="protein sequence ID" value="CAE0504629.1"/>
    <property type="molecule type" value="Transcribed_RNA"/>
</dbReference>
<feature type="compositionally biased region" description="Polar residues" evidence="2">
    <location>
        <begin position="1096"/>
        <end position="1114"/>
    </location>
</feature>
<feature type="region of interest" description="Disordered" evidence="2">
    <location>
        <begin position="1088"/>
        <end position="1129"/>
    </location>
</feature>
<dbReference type="PANTHER" id="PTHR23159">
    <property type="entry name" value="CENTROSOMAL PROTEIN 2"/>
    <property type="match status" value="1"/>
</dbReference>
<organism evidence="3">
    <name type="scientific">Dunaliella tertiolecta</name>
    <name type="common">Green alga</name>
    <dbReference type="NCBI Taxonomy" id="3047"/>
    <lineage>
        <taxon>Eukaryota</taxon>
        <taxon>Viridiplantae</taxon>
        <taxon>Chlorophyta</taxon>
        <taxon>core chlorophytes</taxon>
        <taxon>Chlorophyceae</taxon>
        <taxon>CS clade</taxon>
        <taxon>Chlamydomonadales</taxon>
        <taxon>Dunaliellaceae</taxon>
        <taxon>Dunaliella</taxon>
    </lineage>
</organism>
<dbReference type="PANTHER" id="PTHR23159:SF31">
    <property type="entry name" value="CENTROSOME-ASSOCIATED PROTEIN CEP250 ISOFORM X1"/>
    <property type="match status" value="1"/>
</dbReference>
<dbReference type="AlphaFoldDB" id="A0A7S3R700"/>